<dbReference type="InterPro" id="IPR036890">
    <property type="entry name" value="HATPase_C_sf"/>
</dbReference>
<name>A0A3N1P522_9GAMM</name>
<dbReference type="InterPro" id="IPR035965">
    <property type="entry name" value="PAS-like_dom_sf"/>
</dbReference>
<feature type="coiled-coil region" evidence="4">
    <location>
        <begin position="57"/>
        <end position="91"/>
    </location>
</feature>
<dbReference type="InterPro" id="IPR036097">
    <property type="entry name" value="HisK_dim/P_sf"/>
</dbReference>
<dbReference type="SUPFAM" id="SSF47384">
    <property type="entry name" value="Homodimeric domain of signal transducing histidine kinase"/>
    <property type="match status" value="1"/>
</dbReference>
<dbReference type="SUPFAM" id="SSF55874">
    <property type="entry name" value="ATPase domain of HSP90 chaperone/DNA topoisomerase II/histidine kinase"/>
    <property type="match status" value="1"/>
</dbReference>
<evidence type="ECO:0000313" key="9">
    <source>
        <dbReference type="Proteomes" id="UP000273643"/>
    </source>
</evidence>
<gene>
    <name evidence="8" type="ORF">EDC38_0527</name>
</gene>
<dbReference type="SMART" id="SM00387">
    <property type="entry name" value="HATPase_c"/>
    <property type="match status" value="1"/>
</dbReference>
<dbReference type="EMBL" id="RJUK01000001">
    <property type="protein sequence ID" value="ROQ19936.1"/>
    <property type="molecule type" value="Genomic_DNA"/>
</dbReference>
<dbReference type="Pfam" id="PF13188">
    <property type="entry name" value="PAS_8"/>
    <property type="match status" value="1"/>
</dbReference>
<evidence type="ECO:0000313" key="8">
    <source>
        <dbReference type="EMBL" id="ROQ19936.1"/>
    </source>
</evidence>
<dbReference type="PANTHER" id="PTHR43065:SF29">
    <property type="entry name" value="SENSOR PROTEIN KINASE FLES"/>
    <property type="match status" value="1"/>
</dbReference>
<dbReference type="Pfam" id="PF00512">
    <property type="entry name" value="HisKA"/>
    <property type="match status" value="1"/>
</dbReference>
<dbReference type="RefSeq" id="WP_123637205.1">
    <property type="nucleotide sequence ID" value="NZ_RJUK01000001.1"/>
</dbReference>
<organism evidence="8 9">
    <name type="scientific">Marinimicrobium koreense</name>
    <dbReference type="NCBI Taxonomy" id="306545"/>
    <lineage>
        <taxon>Bacteria</taxon>
        <taxon>Pseudomonadati</taxon>
        <taxon>Pseudomonadota</taxon>
        <taxon>Gammaproteobacteria</taxon>
        <taxon>Cellvibrionales</taxon>
        <taxon>Cellvibrionaceae</taxon>
        <taxon>Marinimicrobium</taxon>
    </lineage>
</organism>
<feature type="region of interest" description="Disordered" evidence="5">
    <location>
        <begin position="1"/>
        <end position="41"/>
    </location>
</feature>
<dbReference type="SMART" id="SM00388">
    <property type="entry name" value="HisKA"/>
    <property type="match status" value="1"/>
</dbReference>
<keyword evidence="3" id="KW-0597">Phosphoprotein</keyword>
<dbReference type="InterPro" id="IPR000014">
    <property type="entry name" value="PAS"/>
</dbReference>
<evidence type="ECO:0000259" key="6">
    <source>
        <dbReference type="PROSITE" id="PS50109"/>
    </source>
</evidence>
<evidence type="ECO:0000256" key="5">
    <source>
        <dbReference type="SAM" id="MobiDB-lite"/>
    </source>
</evidence>
<keyword evidence="8" id="KW-0418">Kinase</keyword>
<feature type="domain" description="Histidine kinase" evidence="6">
    <location>
        <begin position="202"/>
        <end position="413"/>
    </location>
</feature>
<reference evidence="8 9" key="1">
    <citation type="submission" date="2018-11" db="EMBL/GenBank/DDBJ databases">
        <title>Genomic Encyclopedia of Type Strains, Phase IV (KMG-IV): sequencing the most valuable type-strain genomes for metagenomic binning, comparative biology and taxonomic classification.</title>
        <authorList>
            <person name="Goeker M."/>
        </authorList>
    </citation>
    <scope>NUCLEOTIDE SEQUENCE [LARGE SCALE GENOMIC DNA]</scope>
    <source>
        <strain evidence="8 9">DSM 16974</strain>
    </source>
</reference>
<keyword evidence="8" id="KW-0808">Transferase</keyword>
<protein>
    <recommendedName>
        <fullName evidence="2">histidine kinase</fullName>
        <ecNumber evidence="2">2.7.13.3</ecNumber>
    </recommendedName>
</protein>
<keyword evidence="4" id="KW-0175">Coiled coil</keyword>
<feature type="compositionally biased region" description="Polar residues" evidence="5">
    <location>
        <begin position="1"/>
        <end position="10"/>
    </location>
</feature>
<comment type="catalytic activity">
    <reaction evidence="1">
        <text>ATP + protein L-histidine = ADP + protein N-phospho-L-histidine.</text>
        <dbReference type="EC" id="2.7.13.3"/>
    </reaction>
</comment>
<dbReference type="PANTHER" id="PTHR43065">
    <property type="entry name" value="SENSOR HISTIDINE KINASE"/>
    <property type="match status" value="1"/>
</dbReference>
<dbReference type="AlphaFoldDB" id="A0A3N1P522"/>
<dbReference type="InterPro" id="IPR003661">
    <property type="entry name" value="HisK_dim/P_dom"/>
</dbReference>
<evidence type="ECO:0000256" key="1">
    <source>
        <dbReference type="ARBA" id="ARBA00000085"/>
    </source>
</evidence>
<dbReference type="CDD" id="cd00075">
    <property type="entry name" value="HATPase"/>
    <property type="match status" value="1"/>
</dbReference>
<accession>A0A3N1P522</accession>
<dbReference type="Gene3D" id="3.30.450.20">
    <property type="entry name" value="PAS domain"/>
    <property type="match status" value="1"/>
</dbReference>
<dbReference type="Gene3D" id="3.30.565.10">
    <property type="entry name" value="Histidine kinase-like ATPase, C-terminal domain"/>
    <property type="match status" value="1"/>
</dbReference>
<dbReference type="PROSITE" id="PS50109">
    <property type="entry name" value="HIS_KIN"/>
    <property type="match status" value="1"/>
</dbReference>
<dbReference type="InterPro" id="IPR004358">
    <property type="entry name" value="Sig_transdc_His_kin-like_C"/>
</dbReference>
<dbReference type="InterPro" id="IPR003594">
    <property type="entry name" value="HATPase_dom"/>
</dbReference>
<dbReference type="CDD" id="cd00130">
    <property type="entry name" value="PAS"/>
    <property type="match status" value="1"/>
</dbReference>
<proteinExistence type="predicted"/>
<dbReference type="SUPFAM" id="SSF55785">
    <property type="entry name" value="PYP-like sensor domain (PAS domain)"/>
    <property type="match status" value="1"/>
</dbReference>
<evidence type="ECO:0000259" key="7">
    <source>
        <dbReference type="PROSITE" id="PS50112"/>
    </source>
</evidence>
<dbReference type="SMART" id="SM00091">
    <property type="entry name" value="PAS"/>
    <property type="match status" value="1"/>
</dbReference>
<dbReference type="PRINTS" id="PR00344">
    <property type="entry name" value="BCTRLSENSOR"/>
</dbReference>
<evidence type="ECO:0000256" key="2">
    <source>
        <dbReference type="ARBA" id="ARBA00012438"/>
    </source>
</evidence>
<dbReference type="Gene3D" id="1.10.287.130">
    <property type="match status" value="1"/>
</dbReference>
<dbReference type="Pfam" id="PF02518">
    <property type="entry name" value="HATPase_c"/>
    <property type="match status" value="1"/>
</dbReference>
<dbReference type="PROSITE" id="PS50112">
    <property type="entry name" value="PAS"/>
    <property type="match status" value="1"/>
</dbReference>
<sequence>MAEGASTISEKSAARARADVVSLRPSTSGPRSEATGGARDQGFDLFEDLSQRLVTSHEMLERKVAELSGELSSLEKERREAQVEKEKIANRLDNLINFLPGGVIVLDSTGRVTEANPVAVDLLGEPLEGMPWREVIARSFKPRSDDGHEVSLQDGRRIRIATRNLGVDGQIILLTDLTETRRLQSELSRHERLSAMGKMMSALAHQIRTPLSTAMLYAGHLRNGELDESRRGEFTDKLSSRLNHIERQIQDMLLFVKGELPLNDYVTVEDLQSGLEEALEVPLNTSASHCQWLNSCAHVHLRCNREALIGALQNLANNSIQAVGKGAELLINFKHEVVQGQHWLAIHLTDKGPGIDPELLPRVRDLFVTTKSQGTGLGLAVVQAVARAHGGAFDLRSEVGQGTSATVLLPLTQPLQRS</sequence>
<keyword evidence="9" id="KW-1185">Reference proteome</keyword>
<comment type="caution">
    <text evidence="8">The sequence shown here is derived from an EMBL/GenBank/DDBJ whole genome shotgun (WGS) entry which is preliminary data.</text>
</comment>
<dbReference type="Proteomes" id="UP000273643">
    <property type="component" value="Unassembled WGS sequence"/>
</dbReference>
<feature type="domain" description="PAS" evidence="7">
    <location>
        <begin position="88"/>
        <end position="124"/>
    </location>
</feature>
<dbReference type="GO" id="GO:0000155">
    <property type="term" value="F:phosphorelay sensor kinase activity"/>
    <property type="evidence" value="ECO:0007669"/>
    <property type="project" value="InterPro"/>
</dbReference>
<dbReference type="OrthoDB" id="9776727at2"/>
<evidence type="ECO:0000256" key="4">
    <source>
        <dbReference type="SAM" id="Coils"/>
    </source>
</evidence>
<dbReference type="InterPro" id="IPR005467">
    <property type="entry name" value="His_kinase_dom"/>
</dbReference>
<evidence type="ECO:0000256" key="3">
    <source>
        <dbReference type="ARBA" id="ARBA00022553"/>
    </source>
</evidence>
<dbReference type="EC" id="2.7.13.3" evidence="2"/>
<dbReference type="CDD" id="cd00082">
    <property type="entry name" value="HisKA"/>
    <property type="match status" value="1"/>
</dbReference>